<evidence type="ECO:0000313" key="4">
    <source>
        <dbReference type="EMBL" id="OGG56097.1"/>
    </source>
</evidence>
<dbReference type="GO" id="GO:0016616">
    <property type="term" value="F:oxidoreductase activity, acting on the CH-OH group of donors, NAD or NADP as acceptor"/>
    <property type="evidence" value="ECO:0007669"/>
    <property type="project" value="TreeGrafter"/>
</dbReference>
<organism evidence="4 5">
    <name type="scientific">Handelsmanbacteria sp. (strain RIFCSPLOWO2_12_FULL_64_10)</name>
    <dbReference type="NCBI Taxonomy" id="1817868"/>
    <lineage>
        <taxon>Bacteria</taxon>
        <taxon>Candidatus Handelsmaniibacteriota</taxon>
    </lineage>
</organism>
<gene>
    <name evidence="4" type="ORF">A3F84_01410</name>
</gene>
<dbReference type="PANTHER" id="PTHR10366:SF564">
    <property type="entry name" value="STEROL-4-ALPHA-CARBOXYLATE 3-DEHYDROGENASE, DECARBOXYLATING"/>
    <property type="match status" value="1"/>
</dbReference>
<feature type="domain" description="NAD-dependent epimerase/dehydratase" evidence="3">
    <location>
        <begin position="3"/>
        <end position="168"/>
    </location>
</feature>
<evidence type="ECO:0000313" key="5">
    <source>
        <dbReference type="Proteomes" id="UP000178606"/>
    </source>
</evidence>
<comment type="similarity">
    <text evidence="2">Belongs to the NAD(P)-dependent epimerase/dehydratase family. Dihydroflavonol-4-reductase subfamily.</text>
</comment>
<comment type="caution">
    <text evidence="4">The sequence shown here is derived from an EMBL/GenBank/DDBJ whole genome shotgun (WGS) entry which is preliminary data.</text>
</comment>
<dbReference type="Gene3D" id="3.40.50.720">
    <property type="entry name" value="NAD(P)-binding Rossmann-like Domain"/>
    <property type="match status" value="1"/>
</dbReference>
<dbReference type="SUPFAM" id="SSF51735">
    <property type="entry name" value="NAD(P)-binding Rossmann-fold domains"/>
    <property type="match status" value="1"/>
</dbReference>
<dbReference type="InterPro" id="IPR001509">
    <property type="entry name" value="Epimerase_deHydtase"/>
</dbReference>
<dbReference type="PANTHER" id="PTHR10366">
    <property type="entry name" value="NAD DEPENDENT EPIMERASE/DEHYDRATASE"/>
    <property type="match status" value="1"/>
</dbReference>
<sequence>MKILVTGASSRLAQAVVAELGQEHSLRLMEGVPVTPPEKTESVQGSLLNPDDAWRAVRGMEAVIHTGEPPPDLPEGGLARDQALLDLATRGTHNLFKAAVEAGVRRLLYAGALAVFSPYPDDVYISELWKPLPTPEMGEMSRYLGEQVCREFARDYTVTATSLRLGKLTLEEEVAGQTPDLMWLDLRDAAQAFRCALGRDNGRDVSWTRRWAVCHVGADIPNPKYLTSQALTNMGYKPAHNFRANWTKQTTKMSP</sequence>
<dbReference type="InterPro" id="IPR036291">
    <property type="entry name" value="NAD(P)-bd_dom_sf"/>
</dbReference>
<protein>
    <recommendedName>
        <fullName evidence="3">NAD-dependent epimerase/dehydratase domain-containing protein</fullName>
    </recommendedName>
</protein>
<keyword evidence="1" id="KW-0560">Oxidoreductase</keyword>
<dbReference type="InterPro" id="IPR050425">
    <property type="entry name" value="NAD(P)_dehydrat-like"/>
</dbReference>
<evidence type="ECO:0000256" key="1">
    <source>
        <dbReference type="ARBA" id="ARBA00023002"/>
    </source>
</evidence>
<dbReference type="Proteomes" id="UP000178606">
    <property type="component" value="Unassembled WGS sequence"/>
</dbReference>
<dbReference type="AlphaFoldDB" id="A0A1F6D409"/>
<dbReference type="Pfam" id="PF01370">
    <property type="entry name" value="Epimerase"/>
    <property type="match status" value="1"/>
</dbReference>
<proteinExistence type="inferred from homology"/>
<reference evidence="4 5" key="1">
    <citation type="journal article" date="2016" name="Nat. Commun.">
        <title>Thousands of microbial genomes shed light on interconnected biogeochemical processes in an aquifer system.</title>
        <authorList>
            <person name="Anantharaman K."/>
            <person name="Brown C.T."/>
            <person name="Hug L.A."/>
            <person name="Sharon I."/>
            <person name="Castelle C.J."/>
            <person name="Probst A.J."/>
            <person name="Thomas B.C."/>
            <person name="Singh A."/>
            <person name="Wilkins M.J."/>
            <person name="Karaoz U."/>
            <person name="Brodie E.L."/>
            <person name="Williams K.H."/>
            <person name="Hubbard S.S."/>
            <person name="Banfield J.F."/>
        </authorList>
    </citation>
    <scope>NUCLEOTIDE SEQUENCE [LARGE SCALE GENOMIC DNA]</scope>
    <source>
        <strain evidence="5">RIFCSPLOWO2_12_FULL_64_10</strain>
    </source>
</reference>
<dbReference type="EMBL" id="MFKF01000048">
    <property type="protein sequence ID" value="OGG56097.1"/>
    <property type="molecule type" value="Genomic_DNA"/>
</dbReference>
<accession>A0A1F6D409</accession>
<evidence type="ECO:0000259" key="3">
    <source>
        <dbReference type="Pfam" id="PF01370"/>
    </source>
</evidence>
<name>A0A1F6D409_HANXR</name>
<evidence type="ECO:0000256" key="2">
    <source>
        <dbReference type="ARBA" id="ARBA00023445"/>
    </source>
</evidence>